<feature type="transmembrane region" description="Helical" evidence="5">
    <location>
        <begin position="95"/>
        <end position="116"/>
    </location>
</feature>
<dbReference type="AlphaFoldDB" id="A0A0A6PFU9"/>
<evidence type="ECO:0000256" key="1">
    <source>
        <dbReference type="ARBA" id="ARBA00004141"/>
    </source>
</evidence>
<dbReference type="EMBL" id="JSZA02000001">
    <property type="protein sequence ID" value="KHD10114.1"/>
    <property type="molecule type" value="Genomic_DNA"/>
</dbReference>
<keyword evidence="2 5" id="KW-0812">Transmembrane</keyword>
<protein>
    <recommendedName>
        <fullName evidence="8">GTPase</fullName>
    </recommendedName>
</protein>
<reference evidence="6 7" key="1">
    <citation type="journal article" date="2016" name="Front. Microbiol.">
        <title>Single-Cell (Meta-)Genomics of a Dimorphic Candidatus Thiomargarita nelsonii Reveals Genomic Plasticity.</title>
        <authorList>
            <person name="Flood B.E."/>
            <person name="Fliss P."/>
            <person name="Jones D.S."/>
            <person name="Dick G.J."/>
            <person name="Jain S."/>
            <person name="Kaster A.K."/>
            <person name="Winkel M."/>
            <person name="Mussmann M."/>
            <person name="Bailey J."/>
        </authorList>
    </citation>
    <scope>NUCLEOTIDE SEQUENCE [LARGE SCALE GENOMIC DNA]</scope>
    <source>
        <strain evidence="6">Hydrate Ridge</strain>
    </source>
</reference>
<comment type="caution">
    <text evidence="6">The sequence shown here is derived from an EMBL/GenBank/DDBJ whole genome shotgun (WGS) entry which is preliminary data.</text>
</comment>
<dbReference type="InterPro" id="IPR021147">
    <property type="entry name" value="DUF697"/>
</dbReference>
<sequence>MDESLQRRTERAEQAHNTVKKYTLISMGIAAVPFPLVDLAAVTGLQIKMVHSIANQYEVPFSHNLVKSLVAALTGGALSATTAVPIASLVKVVPFIGQVAGFVGGAVMFGATSYAIGKVFIEHFESGGTFLDFDPENMKAHFQKLFEEGQELATASK</sequence>
<keyword evidence="3 5" id="KW-1133">Transmembrane helix</keyword>
<dbReference type="GO" id="GO:0016020">
    <property type="term" value="C:membrane"/>
    <property type="evidence" value="ECO:0007669"/>
    <property type="project" value="UniProtKB-SubCell"/>
</dbReference>
<name>A0A0A6PFU9_9GAMM</name>
<dbReference type="Proteomes" id="UP000030428">
    <property type="component" value="Unassembled WGS sequence"/>
</dbReference>
<evidence type="ECO:0008006" key="8">
    <source>
        <dbReference type="Google" id="ProtNLM"/>
    </source>
</evidence>
<feature type="transmembrane region" description="Helical" evidence="5">
    <location>
        <begin position="24"/>
        <end position="47"/>
    </location>
</feature>
<keyword evidence="7" id="KW-1185">Reference proteome</keyword>
<dbReference type="Pfam" id="PF05128">
    <property type="entry name" value="DUF697"/>
    <property type="match status" value="1"/>
</dbReference>
<evidence type="ECO:0000256" key="4">
    <source>
        <dbReference type="ARBA" id="ARBA00023136"/>
    </source>
</evidence>
<organism evidence="6 7">
    <name type="scientific">Candidatus Thiomargarita nelsonii</name>
    <dbReference type="NCBI Taxonomy" id="1003181"/>
    <lineage>
        <taxon>Bacteria</taxon>
        <taxon>Pseudomonadati</taxon>
        <taxon>Pseudomonadota</taxon>
        <taxon>Gammaproteobacteria</taxon>
        <taxon>Thiotrichales</taxon>
        <taxon>Thiotrichaceae</taxon>
        <taxon>Thiomargarita</taxon>
    </lineage>
</organism>
<evidence type="ECO:0000256" key="5">
    <source>
        <dbReference type="SAM" id="Phobius"/>
    </source>
</evidence>
<accession>A0A0A6PFU9</accession>
<evidence type="ECO:0000313" key="6">
    <source>
        <dbReference type="EMBL" id="KHD10114.1"/>
    </source>
</evidence>
<proteinExistence type="predicted"/>
<evidence type="ECO:0000256" key="3">
    <source>
        <dbReference type="ARBA" id="ARBA00022989"/>
    </source>
</evidence>
<feature type="transmembrane region" description="Helical" evidence="5">
    <location>
        <begin position="68"/>
        <end position="89"/>
    </location>
</feature>
<evidence type="ECO:0000313" key="7">
    <source>
        <dbReference type="Proteomes" id="UP000030428"/>
    </source>
</evidence>
<comment type="subcellular location">
    <subcellularLocation>
        <location evidence="1">Membrane</location>
        <topology evidence="1">Multi-pass membrane protein</topology>
    </subcellularLocation>
</comment>
<evidence type="ECO:0000256" key="2">
    <source>
        <dbReference type="ARBA" id="ARBA00022692"/>
    </source>
</evidence>
<gene>
    <name evidence="6" type="ORF">PN36_00320</name>
</gene>
<keyword evidence="4 5" id="KW-0472">Membrane</keyword>